<feature type="binding site" evidence="6">
    <location>
        <position position="181"/>
    </location>
    <ligand>
        <name>Fe cation</name>
        <dbReference type="ChEBI" id="CHEBI:24875"/>
        <note>catalytic</note>
    </ligand>
</feature>
<evidence type="ECO:0000256" key="5">
    <source>
        <dbReference type="PIRSR" id="PIRSR610300-50"/>
    </source>
</evidence>
<dbReference type="GO" id="GO:0019448">
    <property type="term" value="P:L-cysteine catabolic process"/>
    <property type="evidence" value="ECO:0007669"/>
    <property type="project" value="TreeGrafter"/>
</dbReference>
<dbReference type="InterPro" id="IPR010300">
    <property type="entry name" value="CDO_1"/>
</dbReference>
<comment type="similarity">
    <text evidence="7">Belongs to the cysteine dioxygenase family.</text>
</comment>
<evidence type="ECO:0000313" key="8">
    <source>
        <dbReference type="EMBL" id="KAG7388937.1"/>
    </source>
</evidence>
<dbReference type="Proteomes" id="UP000694044">
    <property type="component" value="Unassembled WGS sequence"/>
</dbReference>
<keyword evidence="2 7" id="KW-0223">Dioxygenase</keyword>
<feature type="binding site" evidence="6">
    <location>
        <position position="131"/>
    </location>
    <ligand>
        <name>Fe cation</name>
        <dbReference type="ChEBI" id="CHEBI:24875"/>
        <note>catalytic</note>
    </ligand>
</feature>
<dbReference type="CDD" id="cd10548">
    <property type="entry name" value="cupin_CDO"/>
    <property type="match status" value="1"/>
</dbReference>
<dbReference type="PANTHER" id="PTHR12918:SF1">
    <property type="entry name" value="CYSTEINE DIOXYGENASE TYPE 1"/>
    <property type="match status" value="1"/>
</dbReference>
<dbReference type="GO" id="GO:0017172">
    <property type="term" value="F:cysteine dioxygenase activity"/>
    <property type="evidence" value="ECO:0007669"/>
    <property type="project" value="UniProtKB-UniRule"/>
</dbReference>
<keyword evidence="1 6" id="KW-0479">Metal-binding</keyword>
<keyword evidence="3 7" id="KW-0560">Oxidoreductase</keyword>
<evidence type="ECO:0000256" key="1">
    <source>
        <dbReference type="ARBA" id="ARBA00022723"/>
    </source>
</evidence>
<comment type="caution">
    <text evidence="8">The sequence shown here is derived from an EMBL/GenBank/DDBJ whole genome shotgun (WGS) entry which is preliminary data.</text>
</comment>
<dbReference type="AlphaFoldDB" id="A0A8T1W5X9"/>
<evidence type="ECO:0000256" key="6">
    <source>
        <dbReference type="PIRSR" id="PIRSR610300-51"/>
    </source>
</evidence>
<evidence type="ECO:0000256" key="4">
    <source>
        <dbReference type="ARBA" id="ARBA00023004"/>
    </source>
</evidence>
<dbReference type="EMBL" id="JAGDFM010000052">
    <property type="protein sequence ID" value="KAG7388937.1"/>
    <property type="molecule type" value="Genomic_DNA"/>
</dbReference>
<organism evidence="8 9">
    <name type="scientific">Phytophthora pseudosyringae</name>
    <dbReference type="NCBI Taxonomy" id="221518"/>
    <lineage>
        <taxon>Eukaryota</taxon>
        <taxon>Sar</taxon>
        <taxon>Stramenopiles</taxon>
        <taxon>Oomycota</taxon>
        <taxon>Peronosporomycetes</taxon>
        <taxon>Peronosporales</taxon>
        <taxon>Peronosporaceae</taxon>
        <taxon>Phytophthora</taxon>
    </lineage>
</organism>
<name>A0A8T1W5X9_9STRA</name>
<keyword evidence="4 6" id="KW-0408">Iron</keyword>
<dbReference type="Pfam" id="PF05995">
    <property type="entry name" value="CDO_I"/>
    <property type="match status" value="1"/>
</dbReference>
<dbReference type="EC" id="1.13.11.20" evidence="7"/>
<proteinExistence type="inferred from homology"/>
<evidence type="ECO:0000313" key="9">
    <source>
        <dbReference type="Proteomes" id="UP000694044"/>
    </source>
</evidence>
<gene>
    <name evidence="8" type="primary">CDO1</name>
    <name evidence="8" type="ORF">PHYPSEUDO_011584</name>
</gene>
<keyword evidence="9" id="KW-1185">Reference proteome</keyword>
<evidence type="ECO:0000256" key="7">
    <source>
        <dbReference type="RuleBase" id="RU366010"/>
    </source>
</evidence>
<protein>
    <recommendedName>
        <fullName evidence="7">Cysteine dioxygenase</fullName>
        <ecNumber evidence="7">1.13.11.20</ecNumber>
    </recommendedName>
</protein>
<reference evidence="8" key="1">
    <citation type="submission" date="2021-02" db="EMBL/GenBank/DDBJ databases">
        <authorList>
            <person name="Palmer J.M."/>
        </authorList>
    </citation>
    <scope>NUCLEOTIDE SEQUENCE</scope>
    <source>
        <strain evidence="8">SCRP734</strain>
    </source>
</reference>
<keyword evidence="5" id="KW-0883">Thioether bond</keyword>
<evidence type="ECO:0000256" key="2">
    <source>
        <dbReference type="ARBA" id="ARBA00022964"/>
    </source>
</evidence>
<dbReference type="OrthoDB" id="543511at2759"/>
<comment type="catalytic activity">
    <reaction evidence="7">
        <text>L-cysteine + O2 = 3-sulfino-L-alanine + H(+)</text>
        <dbReference type="Rhea" id="RHEA:20441"/>
        <dbReference type="ChEBI" id="CHEBI:15378"/>
        <dbReference type="ChEBI" id="CHEBI:15379"/>
        <dbReference type="ChEBI" id="CHEBI:35235"/>
        <dbReference type="ChEBI" id="CHEBI:61085"/>
        <dbReference type="EC" id="1.13.11.20"/>
    </reaction>
</comment>
<accession>A0A8T1W5X9</accession>
<dbReference type="GO" id="GO:0008198">
    <property type="term" value="F:ferrous iron binding"/>
    <property type="evidence" value="ECO:0007669"/>
    <property type="project" value="TreeGrafter"/>
</dbReference>
<evidence type="ECO:0000256" key="3">
    <source>
        <dbReference type="ARBA" id="ARBA00023002"/>
    </source>
</evidence>
<feature type="binding site" evidence="6">
    <location>
        <position position="133"/>
    </location>
    <ligand>
        <name>Fe cation</name>
        <dbReference type="ChEBI" id="CHEBI:24875"/>
        <note>catalytic</note>
    </ligand>
</feature>
<dbReference type="PANTHER" id="PTHR12918">
    <property type="entry name" value="CYSTEINE DIOXYGENASE"/>
    <property type="match status" value="1"/>
</dbReference>
<sequence>MENNTNSRYKPKRIMEATVMATPTTPQTLLAMDPSVGKPEATAPKVAAKMDLAQLVETLERELGQDPELAIKHKPKLQQLLEDFPVDMEEMQRFAHFDSSRNYTRNLISTDNDTYALMLLCWNPGKYSPVHDHPTDGCWVKVVQGVVNEVRYEKVDGKLVETSNVALTSGVTYMDDSFGLHKVGNPHAEMKAISMHLYSPPYEKCRVWFNTEDANKSSVSIANYYTEYGEKVEYS</sequence>
<comment type="cofactor">
    <cofactor evidence="7">
        <name>Fe cation</name>
        <dbReference type="ChEBI" id="CHEBI:24875"/>
    </cofactor>
    <text evidence="7">Binds 1 Fe cation per subunit.</text>
</comment>
<feature type="cross-link" description="3'-(S-cysteinyl)-tyrosine (Cys-Tyr)" evidence="5">
    <location>
        <begin position="138"/>
        <end position="198"/>
    </location>
</feature>